<dbReference type="EMBL" id="MDZA01000186">
    <property type="protein sequence ID" value="OGX90186.1"/>
    <property type="molecule type" value="Genomic_DNA"/>
</dbReference>
<keyword evidence="1" id="KW-0812">Transmembrane</keyword>
<dbReference type="RefSeq" id="WP_070743660.1">
    <property type="nucleotide sequence ID" value="NZ_MDZA01000186.1"/>
</dbReference>
<comment type="caution">
    <text evidence="2">The sequence shown here is derived from an EMBL/GenBank/DDBJ whole genome shotgun (WGS) entry which is preliminary data.</text>
</comment>
<name>A0A1G1TH39_9BACT</name>
<evidence type="ECO:0000256" key="1">
    <source>
        <dbReference type="SAM" id="Phobius"/>
    </source>
</evidence>
<evidence type="ECO:0000313" key="2">
    <source>
        <dbReference type="EMBL" id="OGX90186.1"/>
    </source>
</evidence>
<protein>
    <submittedName>
        <fullName evidence="2">Uncharacterized protein</fullName>
    </submittedName>
</protein>
<feature type="transmembrane region" description="Helical" evidence="1">
    <location>
        <begin position="59"/>
        <end position="77"/>
    </location>
</feature>
<keyword evidence="3" id="KW-1185">Reference proteome</keyword>
<accession>A0A1G1TH39</accession>
<sequence>MSRAVAASLALNVGLNLVLLPRFGAVAAALNTLVCAVAVSGAYLVLVARRTGVALPWALLARLLLAFGLLCGAWWAARAGLALPWWLEAGLLGALFGPILLATGVVQWAEIRALLPKKP</sequence>
<gene>
    <name evidence="2" type="ORF">BEN49_23640</name>
</gene>
<proteinExistence type="predicted"/>
<keyword evidence="1" id="KW-1133">Transmembrane helix</keyword>
<reference evidence="2 3" key="1">
    <citation type="submission" date="2016-08" db="EMBL/GenBank/DDBJ databases">
        <title>Hymenobacter coccineus sp. nov., Hymenobacter lapidarius sp. nov. and Hymenobacter glacialis sp. nov., isolated from Antarctic soil.</title>
        <authorList>
            <person name="Sedlacek I."/>
            <person name="Kralova S."/>
            <person name="Kyrova K."/>
            <person name="Maslanova I."/>
            <person name="Stankova E."/>
            <person name="Vrbovska V."/>
            <person name="Nemec M."/>
            <person name="Bartak M."/>
            <person name="Svec P."/>
            <person name="Busse H.-J."/>
            <person name="Pantucek R."/>
        </authorList>
    </citation>
    <scope>NUCLEOTIDE SEQUENCE [LARGE SCALE GENOMIC DNA]</scope>
    <source>
        <strain evidence="2 3">CCM 8649</strain>
    </source>
</reference>
<feature type="transmembrane region" description="Helical" evidence="1">
    <location>
        <begin position="89"/>
        <end position="109"/>
    </location>
</feature>
<organism evidence="2 3">
    <name type="scientific">Hymenobacter coccineus</name>
    <dbReference type="NCBI Taxonomy" id="1908235"/>
    <lineage>
        <taxon>Bacteria</taxon>
        <taxon>Pseudomonadati</taxon>
        <taxon>Bacteroidota</taxon>
        <taxon>Cytophagia</taxon>
        <taxon>Cytophagales</taxon>
        <taxon>Hymenobacteraceae</taxon>
        <taxon>Hymenobacter</taxon>
    </lineage>
</organism>
<keyword evidence="1" id="KW-0472">Membrane</keyword>
<dbReference type="AlphaFoldDB" id="A0A1G1TH39"/>
<feature type="transmembrane region" description="Helical" evidence="1">
    <location>
        <begin position="26"/>
        <end position="47"/>
    </location>
</feature>
<dbReference type="Proteomes" id="UP000177506">
    <property type="component" value="Unassembled WGS sequence"/>
</dbReference>
<evidence type="ECO:0000313" key="3">
    <source>
        <dbReference type="Proteomes" id="UP000177506"/>
    </source>
</evidence>